<dbReference type="FunFam" id="2.30.38.10:FF:000001">
    <property type="entry name" value="Non-ribosomal peptide synthetase PvdI"/>
    <property type="match status" value="4"/>
</dbReference>
<dbReference type="CDD" id="cd19531">
    <property type="entry name" value="LCL_NRPS-like"/>
    <property type="match status" value="2"/>
</dbReference>
<evidence type="ECO:0000256" key="1">
    <source>
        <dbReference type="ARBA" id="ARBA00001957"/>
    </source>
</evidence>
<comment type="similarity">
    <text evidence="2">Belongs to the ATP-dependent AMP-binding enzyme family.</text>
</comment>
<dbReference type="Gene3D" id="1.10.1200.10">
    <property type="entry name" value="ACP-like"/>
    <property type="match status" value="3"/>
</dbReference>
<dbReference type="SUPFAM" id="SSF53474">
    <property type="entry name" value="alpha/beta-Hydrolases"/>
    <property type="match status" value="1"/>
</dbReference>
<dbReference type="InterPro" id="IPR029058">
    <property type="entry name" value="AB_hydrolase_fold"/>
</dbReference>
<dbReference type="FunFam" id="3.30.300.30:FF:000010">
    <property type="entry name" value="Enterobactin synthetase component F"/>
    <property type="match status" value="3"/>
</dbReference>
<feature type="domain" description="Carrier" evidence="5">
    <location>
        <begin position="3116"/>
        <end position="3191"/>
    </location>
</feature>
<feature type="domain" description="Carrier" evidence="5">
    <location>
        <begin position="2042"/>
        <end position="2116"/>
    </location>
</feature>
<dbReference type="InterPro" id="IPR036736">
    <property type="entry name" value="ACP-like_sf"/>
</dbReference>
<dbReference type="RefSeq" id="WP_186051735.1">
    <property type="nucleotide sequence ID" value="NZ_CADEWE010000004.1"/>
</dbReference>
<dbReference type="SUPFAM" id="SSF56801">
    <property type="entry name" value="Acetyl-CoA synthetase-like"/>
    <property type="match status" value="4"/>
</dbReference>
<evidence type="ECO:0000313" key="6">
    <source>
        <dbReference type="EMBL" id="QNH85840.1"/>
    </source>
</evidence>
<dbReference type="InterPro" id="IPR020845">
    <property type="entry name" value="AMP-binding_CS"/>
</dbReference>
<keyword evidence="4" id="KW-0597">Phosphoprotein</keyword>
<gene>
    <name evidence="6" type="primary">bolH</name>
</gene>
<dbReference type="InterPro" id="IPR025110">
    <property type="entry name" value="AMP-bd_C"/>
</dbReference>
<dbReference type="Gene3D" id="3.40.50.12780">
    <property type="entry name" value="N-terminal domain of ligase-like"/>
    <property type="match status" value="1"/>
</dbReference>
<dbReference type="EMBL" id="MT844061">
    <property type="protein sequence ID" value="QNH85840.1"/>
    <property type="molecule type" value="Genomic_DNA"/>
</dbReference>
<dbReference type="Pfam" id="PF00501">
    <property type="entry name" value="AMP-binding"/>
    <property type="match status" value="4"/>
</dbReference>
<dbReference type="Gene3D" id="3.30.559.10">
    <property type="entry name" value="Chloramphenicol acetyltransferase-like domain"/>
    <property type="match status" value="4"/>
</dbReference>
<protein>
    <submittedName>
        <fullName evidence="6">BolH</fullName>
    </submittedName>
</protein>
<dbReference type="GO" id="GO:0043041">
    <property type="term" value="P:amino acid activation for nonribosomal peptide biosynthetic process"/>
    <property type="evidence" value="ECO:0007669"/>
    <property type="project" value="TreeGrafter"/>
</dbReference>
<dbReference type="InterPro" id="IPR009081">
    <property type="entry name" value="PP-bd_ACP"/>
</dbReference>
<dbReference type="InterPro" id="IPR020802">
    <property type="entry name" value="TesA-like"/>
</dbReference>
<dbReference type="Gene3D" id="3.30.300.30">
    <property type="match status" value="4"/>
</dbReference>
<dbReference type="SUPFAM" id="SSF52777">
    <property type="entry name" value="CoA-dependent acyltransferases"/>
    <property type="match status" value="8"/>
</dbReference>
<dbReference type="GO" id="GO:0009239">
    <property type="term" value="P:enterobactin biosynthetic process"/>
    <property type="evidence" value="ECO:0007669"/>
    <property type="project" value="TreeGrafter"/>
</dbReference>
<dbReference type="PROSITE" id="PS00012">
    <property type="entry name" value="PHOSPHOPANTETHEINE"/>
    <property type="match status" value="3"/>
</dbReference>
<dbReference type="InterPro" id="IPR023213">
    <property type="entry name" value="CAT-like_dom_sf"/>
</dbReference>
<reference evidence="6" key="1">
    <citation type="journal article" date="2020" name="Angew. Chem. Int. Ed.">
        <title>Food-Poisoning Bacteria Employ a Citrate Synthase and a Type II NRPS to Synthesize Bolaamphiphilic Lipopeptide Antibiotics.</title>
        <authorList>
            <person name="Dose B."/>
            <person name="Ross C."/>
            <person name="Niehs S.P."/>
            <person name="Scherlach K."/>
            <person name="Bauer J.P."/>
            <person name="Hertweck C."/>
        </authorList>
    </citation>
    <scope>NUCLEOTIDE SEQUENCE</scope>
    <source>
        <strain evidence="6">HKI0521</strain>
    </source>
</reference>
<dbReference type="FunFam" id="1.10.1200.10:FF:000016">
    <property type="entry name" value="Non-ribosomal peptide synthase"/>
    <property type="match status" value="2"/>
</dbReference>
<evidence type="ECO:0000256" key="4">
    <source>
        <dbReference type="ARBA" id="ARBA00022553"/>
    </source>
</evidence>
<dbReference type="Pfam" id="PF00975">
    <property type="entry name" value="Thioesterase"/>
    <property type="match status" value="1"/>
</dbReference>
<dbReference type="GO" id="GO:0009366">
    <property type="term" value="C:enterobactin synthetase complex"/>
    <property type="evidence" value="ECO:0007669"/>
    <property type="project" value="TreeGrafter"/>
</dbReference>
<dbReference type="NCBIfam" id="NF003417">
    <property type="entry name" value="PRK04813.1"/>
    <property type="match status" value="4"/>
</dbReference>
<dbReference type="FunFam" id="3.40.50.12780:FF:000012">
    <property type="entry name" value="Non-ribosomal peptide synthetase"/>
    <property type="match status" value="3"/>
</dbReference>
<dbReference type="SMART" id="SM00824">
    <property type="entry name" value="PKS_TE"/>
    <property type="match status" value="1"/>
</dbReference>
<dbReference type="SMART" id="SM00823">
    <property type="entry name" value="PKS_PP"/>
    <property type="match status" value="4"/>
</dbReference>
<dbReference type="PROSITE" id="PS50075">
    <property type="entry name" value="CARRIER"/>
    <property type="match status" value="4"/>
</dbReference>
<dbReference type="GO" id="GO:0072330">
    <property type="term" value="P:monocarboxylic acid biosynthetic process"/>
    <property type="evidence" value="ECO:0007669"/>
    <property type="project" value="UniProtKB-ARBA"/>
</dbReference>
<evidence type="ECO:0000259" key="5">
    <source>
        <dbReference type="PROSITE" id="PS50075"/>
    </source>
</evidence>
<dbReference type="CDD" id="cd17646">
    <property type="entry name" value="A_NRPS_AB3403-like"/>
    <property type="match status" value="1"/>
</dbReference>
<dbReference type="Gene3D" id="3.40.50.1820">
    <property type="entry name" value="alpha/beta hydrolase"/>
    <property type="match status" value="1"/>
</dbReference>
<dbReference type="InterPro" id="IPR042099">
    <property type="entry name" value="ANL_N_sf"/>
</dbReference>
<dbReference type="Pfam" id="PF00550">
    <property type="entry name" value="PP-binding"/>
    <property type="match status" value="4"/>
</dbReference>
<dbReference type="InterPro" id="IPR010071">
    <property type="entry name" value="AA_adenyl_dom"/>
</dbReference>
<dbReference type="SUPFAM" id="SSF47336">
    <property type="entry name" value="ACP-like"/>
    <property type="match status" value="4"/>
</dbReference>
<dbReference type="CDD" id="cd12117">
    <property type="entry name" value="A_NRPS_Srf_like"/>
    <property type="match status" value="1"/>
</dbReference>
<feature type="domain" description="Carrier" evidence="5">
    <location>
        <begin position="4197"/>
        <end position="4272"/>
    </location>
</feature>
<keyword evidence="3" id="KW-0596">Phosphopantetheine</keyword>
<dbReference type="PANTHER" id="PTHR45527">
    <property type="entry name" value="NONRIBOSOMAL PEPTIDE SYNTHETASE"/>
    <property type="match status" value="1"/>
</dbReference>
<dbReference type="GO" id="GO:0031177">
    <property type="term" value="F:phosphopantetheine binding"/>
    <property type="evidence" value="ECO:0007669"/>
    <property type="project" value="InterPro"/>
</dbReference>
<dbReference type="InterPro" id="IPR045851">
    <property type="entry name" value="AMP-bd_C_sf"/>
</dbReference>
<dbReference type="GO" id="GO:0005829">
    <property type="term" value="C:cytosol"/>
    <property type="evidence" value="ECO:0007669"/>
    <property type="project" value="TreeGrafter"/>
</dbReference>
<dbReference type="Pfam" id="PF00668">
    <property type="entry name" value="Condensation"/>
    <property type="match status" value="4"/>
</dbReference>
<accession>A0A7G7XYD0</accession>
<sequence length="4546" mass="491664">MNILDKHLAHPLSAAQTDLWIAHKLDPANPSYNTASYVEFHEPLEAAVFERALRQAIAETESLTTRFVEIDGVPSQIIGTLENWQLPVLDMSGDGDPLASAEAWMRADFMRATDLTRDPLFAYALLRVAPDRVLWYQRYHHLVADGVAASMILRRILEVYAALLAEAPLPDGAFKPLRLLLEDEAAYRESPQYERDRRFWLARFADRPQPVTLSNREAPAAAHHFLRRSGNLGRDALERLKANGVDCSWAQLLIAATAIYLHRLSGSEDIVLGLPVPARLGVARQVPCMAANVLPLRLAIRHGDTLADVLRQTAREVLQVQLRQRYRSTELSRELGLPALGQRLYGPQVNITFFDGPRSPAPRFTSHTLSTGAPTDLTISASMSSVDYESVRIDFDGHPALYSEDELGEHQQRLFRLIEDAVARPAEPVHRLGLLDEATRARLLSEWNDTDAPFPHATLHARFAQQVARTPEAIAVTAGAASLSYAELERRANRLAHRLRALGAGPDRVIGVFAERSLAMMVALLGTLKAGAAYLPLDPEHPAERLAYLLDDARVPIVLSQAHLLERLPATQAARVTLDEAGDTSEDGEQGERDTDALAAHPCEAPPELAAPHHAAYVIYTSGSTGRPKGVLVEHRGIVNRLAWMQKAYRLDARDRVLQKTPFGFDVSVWELFWPLLEGARLVMAEPGGHRDPAYLARTIDAERISVMHFVPSMLDAFLEHAPANCGASLRDVMCSGEALRADTQNRFLTRFGARLHNLYGPTEASVDVSFWPCRLDTETASVPIGAPIDNLRLYVLDRALQPQPAGVAGELYLAGVGLARGYLNRPALTAERFVANPFTPGERMYRTGDLARWRADGQVEYLGRLDHQVKLRGLRIELGEIEAAVLAGPGVTQAAVIAREDRPGEPRLVAYVVPQDGLREDGPFDAEPLREALARALPDYMVPAAFVPLAALPLSANGKLDRRALPAPADADFARDAYAAPVGETETRLSALWAEVLGLERAGRFDHFFSQGHSLLAVRLLARVQQAFGIEIPLVELFAAPVLAQFAAALDARRAASGGEAAAVPALVPVPRGGDLPLSFAQQRLWFLSQLDGVKDTYHVPLAIRLRGALDVDAWRRALDRVYARHEALRTVFAAPGGQPRARLLPAEPGLPLLEHDLRALPDAPRAAARLAAEEARATFDLSRGPLVRARLIRVAEQEHLFLLTQHHIVSDGWSLQVLMREIAALYGAFTAGGEDPLPPLPIQYLDYAAWQREWLSGTRLEAQAAYWRTALADAPALLALPTDRPRPPQQSFAGALLPLALGAERTRALRRLSQRHGTTLFVTLLAAWAAVLGRLAGEEDLVIGIPTANRGRVELEALAGFFVNTLALRIDLSGQPDVAALLARVRGATLAAQDHQALPFEQVVEIVQPPRRLDHTPLFQAMFAWQSQGAGELAIAGLDASTVHGDYDVVKFDIELHLSEHGDDVEGALNYASALFDEASIARQRGYLLRLLDAMIADDSQAVARIDLLSEDERHLQLETWNANEVPFPAELGTHQVFEAQAARTPEAIALIHGERRLSFAELEALANRIAHRLIARGVRPGERVVIVLERGVPLVAAQLAVLKAGATYVPINTQTPAERQAWIVEDCGAALVLTEDGAPIPGSRVATLAIGAIAEPGPDRDAELPPALALSSELPAYAMYTSGSTGTPKGVLIPHRAINRLAINSSFASYGPGDRMAFCSNPAFDANTLEVWPALLNGAAVVIVDQQALLSAQAFREVLEAQQVNTIWLTVGLFNQIAATLAPIFPRFKTVMVGGDTLDPAKIAEVLRGTPPQRLVNGYGPTETTVFALVHPIESVDARAIPIGRPIPNTRIYLLDADRRPVPIGAPGEIFIGGPGVGLGYLNRPELSAERFLDDPFSAVPGARMYRSGDLGRYRADGNLEFLARTDQQVKIRGFRVELGEIEARLTEHEEVSSAAVIVREDTPGDKRLAAYLTLTPGARAHTLPGRLRAGLAEVLPDYMVPSAYVVLAALPLTPNGKLDRRALPAPAADDYARETYAAPQGEVETTLAALWESLLKVERVSRFDNFFALGGHSLLAVQMIERLRERGLGTDVGALFAAPTLAALAESLGRQRSVAVPPNGIPAGCEAISPEMLPLIALDQDEIDRIVAQVPGGAAKVQDIYALSPLQEGILFHHRLAEQGDPYLLIDHLCFAERALLDRYLAAVQQVIARHDILRTAFVWEGLTQAAQVVWREAPAEITELALDPRDGSVHAQLLERYDPRHYRIELGRAPLLRFVVARAEDGRWILQQQQHHLIGDHSTQELLYGEVRALLSGRAEALLAPRPYRNLVAQARLGVSEEEHTRFFRAMLGDVTQPTLPFGLAEVRRDGSRVGEHRAMLPAELDSRLRDQARRAGVSLASLCHLAWAMVLARTSGQSQAVFGTVLFGRMQAGEGADRAMGLFINTLPLRVPVDATPVASAVRDTHARLSGLLVHEHAPLALAQRCSGVDAGTPLFSALLNYRHNNLPDADAQASGIEWLGGDERSNYPFTLSVEDYGTALGLTAQVVAPFSPERLCGYVARALEQLAAALESAGATPVAELDVLPAEERTLLLDTWNATDLPAPGAHPVHREIEAQAAATPEAIALVADEESWTYAQLNARANRLAHRLIEAGVVPDARVAICAERSPAMVLAILAVLKAGGAYVPIDVNYPAERIAHILEDAAPVLVLADAAGREALRERDGSRVLDLDAPLPDTLCAEDPHVPDLGAASLIYVIYTSGSTGKPKGVMLEHGSFRNLMHWYLEDVGLDASDRVLLASSYSFDLTQKNILGPLMVGGSLHLTRAFFDPPALVARIRHWGITHLNLSPSAFHALADADLDGRAIASLRRVVLGGEPLSLSRLRTLPAPRPEIINSYGPTECADVIGWHRLAEDLERYDGASAPLGKPLRNARLYLLDAARRPVPLGAVGELYLGGVGVARGYLNRPELSAERFLDNPFGPGRLYRSGDLARWRADGELEYLGRDDHQVKIRGFRIEPGEIEAQLAACEGVREAAVIAREDGGAGARLVAYVVAEPDEALAAALRARLAAVLPDYMVPAAFVRLDALPLTPNGKLDRRALPAPDALAFARQDGEAPRDEREASLAALWSELLGVERIGRHDDFFALGGHSLLAVRLLARISQTFGVTLPLSTVFSATTLARLAEALEAQRGRAERPALPPLRALPRDGGPLPLSFAQQRMWFLMQFDGLRTAYHVPLALRLSGMLDTAALRGALQRVLQRHEALRSVFVEIDGQPAIQVLPADTALPFEEHDLRGQPADRREALRARLAAEAAHAPFDFARGPLLRASLVRDEEHAWLLVLTLHHIVSDGWSLAVLLRELGALYAACAAQREDPLPALGVQYADYAAWQRGWLGEARSAAEAAHWRDTLAGAPSLLALPTDRPRPPRQSFAGATVPLRLDAQRAAALARLGRKHGATRFMTLLAAWSVVLSRLSGQHDVVIGTPTANRSHGGLGSLIGLFVNTLAMRVDLSGDPDTATLLERVRGTVLNAQDHQDLPFEQVVEIVNPPRRLDHTPLFQVMFAWQGEGGGELDLPGLRVDTETLAYQAARYDLELTLGEAGGEIVGELRYATALFDEATALRHRDYLLAVLDAMTAAPAQPVGALAMLSAAERRLLLETWNDTAAALPARGCVHQLFEQQVRATPAAIALRDGASGAALSYAELNARANRLAHRLIALGVGPDRLVAICAARGVDMVVGLLAILKAGGAYVPLDPSYPAERLAYMLEDARPVLLLADAAGRAALAGGDTAHGGDDAAALPASAPASAPPSLALDAALPGDPADSDPAPAALDADSLAYVIYTSGSTGKPKGALNAHRGVVNRLAWMQHAYALDAGDAVLQKTPFGFDVSVWEFFWPLMTGATLVMAPPESHKDPRALIELIVAHGISTLHFVPSMLSSFLDMDEAARCTSLKRIVCSGEALPAASVRRCRRALPRAALHNLYGPTEAAIDVTAWTCPADFAGEVVPIGKPIANLRIYLLDAHGQPVPRGAAGELHIGGVGVGRGYLNRPELSAERFVHDPFAAEAGARMYRTGDLARHLPDGEIEYLGRNDHQVKIRGFRIELGEIEARLAACGLKDPVVLARRDALDNPQLVAYHAGPERPAAALRAELLRSLPDYMVPAAFVALKRLPLSPNGKLDRAALPAPGELDAARRDYVAPATPLEAGIAELWAELLQQPRVSRDDDFFELGGHSLLAIRMLVRLQRQFGVALPIGALFEAPTPAALAARVAAGEDASAGARDSFGVVLPIRAATANSTQAPLFCLPPSFGLGWCYSALLPLVPATRPIYALQSPAFAKPDAPLDYSAEALVELHLAEILRIQQAGDYHLLGWSFGGGLAHALATRLQRSGRQVRLLAMLDSVPPGHGDTAQAPDEASILAEVVNAFMPDTREAAPTTPAGPTLEQAVEQVCRATGKPREVVARLLDITVRVTRHHAAIQAGFRLERYAGELQLFSAARSDAPASAGHWRAACESSRIAVHEIDADHHGMLRAAPLAAIVAALAPRLNP</sequence>
<dbReference type="CDD" id="cd05930">
    <property type="entry name" value="A_NRPS"/>
    <property type="match status" value="2"/>
</dbReference>
<dbReference type="InterPro" id="IPR001031">
    <property type="entry name" value="Thioesterase"/>
</dbReference>
<dbReference type="InterPro" id="IPR001242">
    <property type="entry name" value="Condensation_dom"/>
</dbReference>
<proteinExistence type="inferred from homology"/>
<dbReference type="CDD" id="cd19544">
    <property type="entry name" value="E-C_NRPS"/>
    <property type="match status" value="1"/>
</dbReference>
<dbReference type="FunFam" id="3.40.50.980:FF:000001">
    <property type="entry name" value="Non-ribosomal peptide synthetase"/>
    <property type="match status" value="3"/>
</dbReference>
<dbReference type="FunFam" id="3.40.50.980:FF:000002">
    <property type="entry name" value="Enterobactin synthetase component F"/>
    <property type="match status" value="2"/>
</dbReference>
<name>A0A7G7XYD0_BURGA</name>
<dbReference type="InterPro" id="IPR020806">
    <property type="entry name" value="PKS_PP-bd"/>
</dbReference>
<comment type="cofactor">
    <cofactor evidence="1">
        <name>pantetheine 4'-phosphate</name>
        <dbReference type="ChEBI" id="CHEBI:47942"/>
    </cofactor>
</comment>
<dbReference type="FunFam" id="1.10.1200.10:FF:000005">
    <property type="entry name" value="Nonribosomal peptide synthetase 1"/>
    <property type="match status" value="1"/>
</dbReference>
<dbReference type="NCBIfam" id="TIGR01733">
    <property type="entry name" value="AA-adenyl-dom"/>
    <property type="match status" value="4"/>
</dbReference>
<dbReference type="InterPro" id="IPR006162">
    <property type="entry name" value="Ppantetheine_attach_site"/>
</dbReference>
<dbReference type="Gene3D" id="2.30.38.10">
    <property type="entry name" value="Luciferase, Domain 3"/>
    <property type="match status" value="3"/>
</dbReference>
<dbReference type="PROSITE" id="PS00455">
    <property type="entry name" value="AMP_BINDING"/>
    <property type="match status" value="3"/>
</dbReference>
<organism evidence="6">
    <name type="scientific">Burkholderia gladioli</name>
    <name type="common">Pseudomonas marginata</name>
    <name type="synonym">Phytomonas marginata</name>
    <dbReference type="NCBI Taxonomy" id="28095"/>
    <lineage>
        <taxon>Bacteria</taxon>
        <taxon>Pseudomonadati</taxon>
        <taxon>Pseudomonadota</taxon>
        <taxon>Betaproteobacteria</taxon>
        <taxon>Burkholderiales</taxon>
        <taxon>Burkholderiaceae</taxon>
        <taxon>Burkholderia</taxon>
    </lineage>
</organism>
<feature type="domain" description="Carrier" evidence="5">
    <location>
        <begin position="981"/>
        <end position="1055"/>
    </location>
</feature>
<dbReference type="Gene3D" id="3.40.50.980">
    <property type="match status" value="6"/>
</dbReference>
<dbReference type="InterPro" id="IPR000873">
    <property type="entry name" value="AMP-dep_synth/lig_dom"/>
</dbReference>
<evidence type="ECO:0000256" key="3">
    <source>
        <dbReference type="ARBA" id="ARBA00022450"/>
    </source>
</evidence>
<dbReference type="GO" id="GO:0047527">
    <property type="term" value="F:2,3-dihydroxybenzoate-serine ligase activity"/>
    <property type="evidence" value="ECO:0007669"/>
    <property type="project" value="TreeGrafter"/>
</dbReference>
<dbReference type="Pfam" id="PF13193">
    <property type="entry name" value="AMP-binding_C"/>
    <property type="match status" value="3"/>
</dbReference>
<dbReference type="Gene3D" id="3.30.559.30">
    <property type="entry name" value="Nonribosomal peptide synthetase, condensation domain"/>
    <property type="match status" value="4"/>
</dbReference>
<dbReference type="FunFam" id="3.30.559.10:FF:000012">
    <property type="entry name" value="Non-ribosomal peptide synthetase"/>
    <property type="match status" value="2"/>
</dbReference>
<dbReference type="PANTHER" id="PTHR45527:SF1">
    <property type="entry name" value="FATTY ACID SYNTHASE"/>
    <property type="match status" value="1"/>
</dbReference>
<evidence type="ECO:0000256" key="2">
    <source>
        <dbReference type="ARBA" id="ARBA00006432"/>
    </source>
</evidence>